<dbReference type="Pfam" id="PF11951">
    <property type="entry name" value="Fungal_trans_2"/>
    <property type="match status" value="1"/>
</dbReference>
<dbReference type="InterPro" id="IPR001138">
    <property type="entry name" value="Zn2Cys6_DnaBD"/>
</dbReference>
<dbReference type="Pfam" id="PF00172">
    <property type="entry name" value="Zn_clus"/>
    <property type="match status" value="1"/>
</dbReference>
<dbReference type="SMART" id="SM00066">
    <property type="entry name" value="GAL4"/>
    <property type="match status" value="1"/>
</dbReference>
<feature type="region of interest" description="Disordered" evidence="2">
    <location>
        <begin position="220"/>
        <end position="247"/>
    </location>
</feature>
<dbReference type="PANTHER" id="PTHR38791">
    <property type="entry name" value="ZN(II)2CYS6 TRANSCRIPTION FACTOR (EUROFUNG)-RELATED-RELATED"/>
    <property type="match status" value="1"/>
</dbReference>
<evidence type="ECO:0000256" key="1">
    <source>
        <dbReference type="ARBA" id="ARBA00023242"/>
    </source>
</evidence>
<accession>A0A8K0TE50</accession>
<keyword evidence="1" id="KW-0539">Nucleus</keyword>
<dbReference type="PANTHER" id="PTHR38791:SF13">
    <property type="entry name" value="ZN(2)-C6 FUNGAL-TYPE DOMAIN-CONTAINING PROTEIN"/>
    <property type="match status" value="1"/>
</dbReference>
<dbReference type="PROSITE" id="PS50048">
    <property type="entry name" value="ZN2_CY6_FUNGAL_2"/>
    <property type="match status" value="1"/>
</dbReference>
<dbReference type="InterPro" id="IPR053175">
    <property type="entry name" value="DHMBA_Reg_Transcription_Factor"/>
</dbReference>
<reference evidence="4" key="1">
    <citation type="journal article" date="2021" name="Nat. Commun.">
        <title>Genetic determinants of endophytism in the Arabidopsis root mycobiome.</title>
        <authorList>
            <person name="Mesny F."/>
            <person name="Miyauchi S."/>
            <person name="Thiergart T."/>
            <person name="Pickel B."/>
            <person name="Atanasova L."/>
            <person name="Karlsson M."/>
            <person name="Huettel B."/>
            <person name="Barry K.W."/>
            <person name="Haridas S."/>
            <person name="Chen C."/>
            <person name="Bauer D."/>
            <person name="Andreopoulos W."/>
            <person name="Pangilinan J."/>
            <person name="LaButti K."/>
            <person name="Riley R."/>
            <person name="Lipzen A."/>
            <person name="Clum A."/>
            <person name="Drula E."/>
            <person name="Henrissat B."/>
            <person name="Kohler A."/>
            <person name="Grigoriev I.V."/>
            <person name="Martin F.M."/>
            <person name="Hacquard S."/>
        </authorList>
    </citation>
    <scope>NUCLEOTIDE SEQUENCE</scope>
    <source>
        <strain evidence="4">MPI-CAGE-AT-0016</strain>
    </source>
</reference>
<dbReference type="SUPFAM" id="SSF57701">
    <property type="entry name" value="Zn2/Cys6 DNA-binding domain"/>
    <property type="match status" value="1"/>
</dbReference>
<evidence type="ECO:0000256" key="2">
    <source>
        <dbReference type="SAM" id="MobiDB-lite"/>
    </source>
</evidence>
<dbReference type="GO" id="GO:0000981">
    <property type="term" value="F:DNA-binding transcription factor activity, RNA polymerase II-specific"/>
    <property type="evidence" value="ECO:0007669"/>
    <property type="project" value="InterPro"/>
</dbReference>
<dbReference type="GO" id="GO:0008270">
    <property type="term" value="F:zinc ion binding"/>
    <property type="evidence" value="ECO:0007669"/>
    <property type="project" value="InterPro"/>
</dbReference>
<evidence type="ECO:0000313" key="5">
    <source>
        <dbReference type="Proteomes" id="UP000813385"/>
    </source>
</evidence>
<dbReference type="Gene3D" id="4.10.240.10">
    <property type="entry name" value="Zn(2)-C6 fungal-type DNA-binding domain"/>
    <property type="match status" value="1"/>
</dbReference>
<name>A0A8K0TE50_9PEZI</name>
<dbReference type="Proteomes" id="UP000813385">
    <property type="component" value="Unassembled WGS sequence"/>
</dbReference>
<feature type="domain" description="Zn(2)-C6 fungal-type" evidence="3">
    <location>
        <begin position="170"/>
        <end position="198"/>
    </location>
</feature>
<comment type="caution">
    <text evidence="4">The sequence shown here is derived from an EMBL/GenBank/DDBJ whole genome shotgun (WGS) entry which is preliminary data.</text>
</comment>
<dbReference type="InterPro" id="IPR021858">
    <property type="entry name" value="Fun_TF"/>
</dbReference>
<dbReference type="InterPro" id="IPR036864">
    <property type="entry name" value="Zn2-C6_fun-type_DNA-bd_sf"/>
</dbReference>
<proteinExistence type="predicted"/>
<protein>
    <recommendedName>
        <fullName evidence="3">Zn(2)-C6 fungal-type domain-containing protein</fullName>
    </recommendedName>
</protein>
<evidence type="ECO:0000259" key="3">
    <source>
        <dbReference type="PROSITE" id="PS50048"/>
    </source>
</evidence>
<dbReference type="PROSITE" id="PS00463">
    <property type="entry name" value="ZN2_CY6_FUNGAL_1"/>
    <property type="match status" value="1"/>
</dbReference>
<keyword evidence="5" id="KW-1185">Reference proteome</keyword>
<organism evidence="4 5">
    <name type="scientific">Plectosphaerella cucumerina</name>
    <dbReference type="NCBI Taxonomy" id="40658"/>
    <lineage>
        <taxon>Eukaryota</taxon>
        <taxon>Fungi</taxon>
        <taxon>Dikarya</taxon>
        <taxon>Ascomycota</taxon>
        <taxon>Pezizomycotina</taxon>
        <taxon>Sordariomycetes</taxon>
        <taxon>Hypocreomycetidae</taxon>
        <taxon>Glomerellales</taxon>
        <taxon>Plectosphaerellaceae</taxon>
        <taxon>Plectosphaerella</taxon>
    </lineage>
</organism>
<dbReference type="EMBL" id="JAGPXD010000005">
    <property type="protein sequence ID" value="KAH7353714.1"/>
    <property type="molecule type" value="Genomic_DNA"/>
</dbReference>
<dbReference type="OrthoDB" id="4491390at2759"/>
<evidence type="ECO:0000313" key="4">
    <source>
        <dbReference type="EMBL" id="KAH7353714.1"/>
    </source>
</evidence>
<dbReference type="AlphaFoldDB" id="A0A8K0TE50"/>
<sequence>MTTNLDHGLCPEITSFLAFSNVFTVPPCLHDLGLPEDPDIAAQAVLRHCVRTSPSPPNVTLAQPFNPPAAVSSLTLKQGPAFWPIVAPRPSAIPAGAVSALVECRTTTSPHVKARGGGLEDGISVRRALTCSFVLTYAATDIITLKIRTTIKQGETPNQAMVNTGKPSSGCKLCKARRIKCDEVKPFCMKCKKAGRQCPGYTDPFEARIKDQTQATIKRFRKLRGEDDPLGSKKSPPGSDEDSPRAGKRYIPAVTMALSPYGSSSSEEDDDDDDFFGLPPGMSIALEDRASSYFASNFILVPDTLEVPRGRWFPFLPKFLGKANVPECLTAAYKSASLVAYGSHRSTRSARSALDAQRHYLRAVRAVNAALQDPERARDDSTLAAVLLLAFYESLTSDSIAAYINHMKGAAMMIQLRGDGGLRSPESVSMFDMTRNTVYAIHCMPSAPDMPEFSYLLRHVACKNSALAEMNFQASQIRHSIDRAFRSVTTKEQYAKRDPGRMAKILEALQLGRALEGRFRAFHDTSSPPGWQPTVADWVTTRTNDELDTCDTFTGPVYGFDEFGHAVVHLTTWTCHLMLTTSLMRCKAWLAYPDDYARLSSGSADALEYDDIAATASRRVSDVVSLLPYICSFTGKGESTSRFPCGDDDPDKLKGATCQMTLWPLFAAAGSDFASARERRFLRGRLRFFAEEVGLKQAKVFLEKSISSPSSDIEKDQGKGHGW</sequence>
<gene>
    <name evidence="4" type="ORF">B0T11DRAFT_300807</name>
</gene>
<dbReference type="CDD" id="cd00067">
    <property type="entry name" value="GAL4"/>
    <property type="match status" value="1"/>
</dbReference>